<reference evidence="1" key="1">
    <citation type="journal article" date="2019" name="Sci. Rep.">
        <title>Draft genome of Tanacetum cinerariifolium, the natural source of mosquito coil.</title>
        <authorList>
            <person name="Yamashiro T."/>
            <person name="Shiraishi A."/>
            <person name="Satake H."/>
            <person name="Nakayama K."/>
        </authorList>
    </citation>
    <scope>NUCLEOTIDE SEQUENCE</scope>
</reference>
<protein>
    <submittedName>
        <fullName evidence="1">Uncharacterized protein</fullName>
    </submittedName>
</protein>
<sequence length="76" mass="8821">MWWRFDHYQAYGNLYAMTGQEYDFTPKEGLENKSQMVETVPESLRCRLDLLESASGKVVMSSKLSRHKETLKDSTA</sequence>
<dbReference type="AlphaFoldDB" id="A0A6L2NCP7"/>
<gene>
    <name evidence="1" type="ORF">Tci_055255</name>
</gene>
<proteinExistence type="predicted"/>
<accession>A0A6L2NCP7</accession>
<name>A0A6L2NCP7_TANCI</name>
<dbReference type="EMBL" id="BKCJ010008649">
    <property type="protein sequence ID" value="GEU83277.1"/>
    <property type="molecule type" value="Genomic_DNA"/>
</dbReference>
<organism evidence="1">
    <name type="scientific">Tanacetum cinerariifolium</name>
    <name type="common">Dalmatian daisy</name>
    <name type="synonym">Chrysanthemum cinerariifolium</name>
    <dbReference type="NCBI Taxonomy" id="118510"/>
    <lineage>
        <taxon>Eukaryota</taxon>
        <taxon>Viridiplantae</taxon>
        <taxon>Streptophyta</taxon>
        <taxon>Embryophyta</taxon>
        <taxon>Tracheophyta</taxon>
        <taxon>Spermatophyta</taxon>
        <taxon>Magnoliopsida</taxon>
        <taxon>eudicotyledons</taxon>
        <taxon>Gunneridae</taxon>
        <taxon>Pentapetalae</taxon>
        <taxon>asterids</taxon>
        <taxon>campanulids</taxon>
        <taxon>Asterales</taxon>
        <taxon>Asteraceae</taxon>
        <taxon>Asteroideae</taxon>
        <taxon>Anthemideae</taxon>
        <taxon>Anthemidinae</taxon>
        <taxon>Tanacetum</taxon>
    </lineage>
</organism>
<evidence type="ECO:0000313" key="1">
    <source>
        <dbReference type="EMBL" id="GEU83277.1"/>
    </source>
</evidence>
<comment type="caution">
    <text evidence="1">The sequence shown here is derived from an EMBL/GenBank/DDBJ whole genome shotgun (WGS) entry which is preliminary data.</text>
</comment>